<name>A0A0F5MQL1_9RICK</name>
<dbReference type="Pfam" id="PF13747">
    <property type="entry name" value="DUF4164"/>
    <property type="match status" value="1"/>
</dbReference>
<protein>
    <submittedName>
        <fullName evidence="2">Uncharacterized protein</fullName>
    </submittedName>
</protein>
<evidence type="ECO:0000313" key="3">
    <source>
        <dbReference type="Proteomes" id="UP000033358"/>
    </source>
</evidence>
<reference evidence="2 3" key="1">
    <citation type="submission" date="2015-02" db="EMBL/GenBank/DDBJ databases">
        <title>Single cell genomics of a rare environmental alphaproteobacterium provides unique insights into Rickettsiaceae evolution.</title>
        <authorList>
            <person name="Martijn J."/>
            <person name="Schulz F."/>
            <person name="Zaremba-Niedzwiedzka K."/>
            <person name="Viklund J."/>
            <person name="Stepanauskas R."/>
            <person name="Andersson S.G.E."/>
            <person name="Horn M."/>
            <person name="Guy L."/>
            <person name="Ettema T.J.G."/>
        </authorList>
    </citation>
    <scope>NUCLEOTIDE SEQUENCE [LARGE SCALE GENOMIC DNA]</scope>
    <source>
        <strain evidence="2 3">SCGC AAA041-L04</strain>
    </source>
</reference>
<keyword evidence="1" id="KW-0175">Coiled coil</keyword>
<comment type="caution">
    <text evidence="2">The sequence shown here is derived from an EMBL/GenBank/DDBJ whole genome shotgun (WGS) entry which is preliminary data.</text>
</comment>
<evidence type="ECO:0000313" key="2">
    <source>
        <dbReference type="EMBL" id="KKB96327.1"/>
    </source>
</evidence>
<evidence type="ECO:0000256" key="1">
    <source>
        <dbReference type="SAM" id="Coils"/>
    </source>
</evidence>
<sequence>MSEPEKTKLELSKARLALAFNNLESIIEDKMNLTKSQKLELAAISDKVERLTQENSKLSSDLANLELDYHSIKNYGFEIIEEIDSSIASIEEILGTDHGNSKRID</sequence>
<feature type="coiled-coil region" evidence="1">
    <location>
        <begin position="34"/>
        <end position="68"/>
    </location>
</feature>
<gene>
    <name evidence="2" type="ORF">SZ25_00593</name>
</gene>
<proteinExistence type="predicted"/>
<organism evidence="2 3">
    <name type="scientific">Candidatus Arcanibacter lacustris</name>
    <dbReference type="NCBI Taxonomy" id="1607817"/>
    <lineage>
        <taxon>Bacteria</taxon>
        <taxon>Pseudomonadati</taxon>
        <taxon>Pseudomonadota</taxon>
        <taxon>Alphaproteobacteria</taxon>
        <taxon>Rickettsiales</taxon>
        <taxon>Candidatus Arcanibacter</taxon>
    </lineage>
</organism>
<dbReference type="EMBL" id="JYHA01000090">
    <property type="protein sequence ID" value="KKB96327.1"/>
    <property type="molecule type" value="Genomic_DNA"/>
</dbReference>
<dbReference type="Proteomes" id="UP000033358">
    <property type="component" value="Unassembled WGS sequence"/>
</dbReference>
<keyword evidence="3" id="KW-1185">Reference proteome</keyword>
<dbReference type="InterPro" id="IPR025310">
    <property type="entry name" value="DUF4164"/>
</dbReference>
<dbReference type="AlphaFoldDB" id="A0A0F5MQL1"/>
<accession>A0A0F5MQL1</accession>